<dbReference type="AlphaFoldDB" id="A0AAV7EG59"/>
<evidence type="ECO:0000313" key="3">
    <source>
        <dbReference type="Proteomes" id="UP000825729"/>
    </source>
</evidence>
<feature type="compositionally biased region" description="Polar residues" evidence="1">
    <location>
        <begin position="7"/>
        <end position="21"/>
    </location>
</feature>
<sequence length="203" mass="22165">MEEENVCNATQKWGSFPSPSDSSHRRNVFYLSRGRTPRAAVDMGGRDRCGSVTRLPVGLIIDDAWAESRTNVCTVRTPCSSQDAAVALLAAAAAAAVSRLRLSRVTTDEYSVAGVQYVGVHRRDLTSLQSRLRLNMGGIIKALIRIRDGVTLGQIVMPHHQSPPACAYTCTRLPALMLIKSLIAPADSRPFCNFGYDRLDVFT</sequence>
<proteinExistence type="predicted"/>
<gene>
    <name evidence="2" type="ORF">H6P81_013509</name>
</gene>
<dbReference type="EMBL" id="JAINDJ010000005">
    <property type="protein sequence ID" value="KAG9447381.1"/>
    <property type="molecule type" value="Genomic_DNA"/>
</dbReference>
<dbReference type="Proteomes" id="UP000825729">
    <property type="component" value="Unassembled WGS sequence"/>
</dbReference>
<keyword evidence="3" id="KW-1185">Reference proteome</keyword>
<feature type="region of interest" description="Disordered" evidence="1">
    <location>
        <begin position="1"/>
        <end position="23"/>
    </location>
</feature>
<reference evidence="2 3" key="1">
    <citation type="submission" date="2021-07" db="EMBL/GenBank/DDBJ databases">
        <title>The Aristolochia fimbriata genome: insights into angiosperm evolution, floral development and chemical biosynthesis.</title>
        <authorList>
            <person name="Jiao Y."/>
        </authorList>
    </citation>
    <scope>NUCLEOTIDE SEQUENCE [LARGE SCALE GENOMIC DNA]</scope>
    <source>
        <strain evidence="2">IBCAS-2021</strain>
        <tissue evidence="2">Leaf</tissue>
    </source>
</reference>
<protein>
    <submittedName>
        <fullName evidence="2">Uncharacterized protein</fullName>
    </submittedName>
</protein>
<comment type="caution">
    <text evidence="2">The sequence shown here is derived from an EMBL/GenBank/DDBJ whole genome shotgun (WGS) entry which is preliminary data.</text>
</comment>
<name>A0AAV7EG59_ARIFI</name>
<evidence type="ECO:0000256" key="1">
    <source>
        <dbReference type="SAM" id="MobiDB-lite"/>
    </source>
</evidence>
<evidence type="ECO:0000313" key="2">
    <source>
        <dbReference type="EMBL" id="KAG9447381.1"/>
    </source>
</evidence>
<accession>A0AAV7EG59</accession>
<organism evidence="2 3">
    <name type="scientific">Aristolochia fimbriata</name>
    <name type="common">White veined hardy Dutchman's pipe vine</name>
    <dbReference type="NCBI Taxonomy" id="158543"/>
    <lineage>
        <taxon>Eukaryota</taxon>
        <taxon>Viridiplantae</taxon>
        <taxon>Streptophyta</taxon>
        <taxon>Embryophyta</taxon>
        <taxon>Tracheophyta</taxon>
        <taxon>Spermatophyta</taxon>
        <taxon>Magnoliopsida</taxon>
        <taxon>Magnoliidae</taxon>
        <taxon>Piperales</taxon>
        <taxon>Aristolochiaceae</taxon>
        <taxon>Aristolochia</taxon>
    </lineage>
</organism>